<evidence type="ECO:0008006" key="6">
    <source>
        <dbReference type="Google" id="ProtNLM"/>
    </source>
</evidence>
<dbReference type="SUPFAM" id="SSF53448">
    <property type="entry name" value="Nucleotide-diphospho-sugar transferases"/>
    <property type="match status" value="1"/>
</dbReference>
<evidence type="ECO:0000256" key="3">
    <source>
        <dbReference type="ARBA" id="ARBA00022679"/>
    </source>
</evidence>
<dbReference type="Proteomes" id="UP000555728">
    <property type="component" value="Unassembled WGS sequence"/>
</dbReference>
<protein>
    <recommendedName>
        <fullName evidence="6">Glycosyltransferase family 2 protein</fullName>
    </recommendedName>
</protein>
<proteinExistence type="inferred from homology"/>
<keyword evidence="2" id="KW-0328">Glycosyltransferase</keyword>
<evidence type="ECO:0000256" key="1">
    <source>
        <dbReference type="ARBA" id="ARBA00006739"/>
    </source>
</evidence>
<accession>A0A7W6S0H5</accession>
<dbReference type="EMBL" id="JACIGI010000019">
    <property type="protein sequence ID" value="MBB4286625.1"/>
    <property type="molecule type" value="Genomic_DNA"/>
</dbReference>
<evidence type="ECO:0000313" key="5">
    <source>
        <dbReference type="Proteomes" id="UP000555728"/>
    </source>
</evidence>
<dbReference type="Gene3D" id="3.90.550.10">
    <property type="entry name" value="Spore Coat Polysaccharide Biosynthesis Protein SpsA, Chain A"/>
    <property type="match status" value="1"/>
</dbReference>
<dbReference type="Pfam" id="PF13641">
    <property type="entry name" value="Glyco_tranf_2_3"/>
    <property type="match status" value="1"/>
</dbReference>
<reference evidence="4 5" key="1">
    <citation type="submission" date="2020-08" db="EMBL/GenBank/DDBJ databases">
        <title>Genome sequencing of Purple Non-Sulfur Bacteria from various extreme environments.</title>
        <authorList>
            <person name="Mayer M."/>
        </authorList>
    </citation>
    <scope>NUCLEOTIDE SEQUENCE [LARGE SCALE GENOMIC DNA]</scope>
    <source>
        <strain evidence="4 5">JA135</strain>
    </source>
</reference>
<comment type="similarity">
    <text evidence="1">Belongs to the glycosyltransferase 2 family.</text>
</comment>
<dbReference type="InterPro" id="IPR029044">
    <property type="entry name" value="Nucleotide-diphossugar_trans"/>
</dbReference>
<keyword evidence="5" id="KW-1185">Reference proteome</keyword>
<evidence type="ECO:0000313" key="4">
    <source>
        <dbReference type="EMBL" id="MBB4286625.1"/>
    </source>
</evidence>
<dbReference type="RefSeq" id="WP_184435645.1">
    <property type="nucleotide sequence ID" value="NZ_JACIGI010000019.1"/>
</dbReference>
<evidence type="ECO:0000256" key="2">
    <source>
        <dbReference type="ARBA" id="ARBA00022676"/>
    </source>
</evidence>
<name>A0A7W6S0H5_9PROT</name>
<dbReference type="AlphaFoldDB" id="A0A7W6S0H5"/>
<sequence length="289" mass="30866">MPEAAAGVSVVIVWYGGDEIGAVVDAVRAEPAVTEVIVVNNRSAPPWPPALGTPPAPTPHLRLVHGQGNVGFGAGCALGVAEARAELVLLLNPDCRPAPGCLDGLLRIAATQPDDAWLIGPRLLNPDGSEQAGARRNAGTPGQWLGEALGGPVAARLGRVNRQGEPLPDADAVPMPAVSGAFMLLPRAFYHRLGGFDPGYFLHFEDLALCRAVWRAGGRVLFAPRLTATHLKSRSPVSGLFVTRHKIRSFRRYLMTEFAPEGVPRWRLWAMWALLSAGLLARTLLSDPR</sequence>
<keyword evidence="3" id="KW-0808">Transferase</keyword>
<dbReference type="GO" id="GO:0016757">
    <property type="term" value="F:glycosyltransferase activity"/>
    <property type="evidence" value="ECO:0007669"/>
    <property type="project" value="UniProtKB-KW"/>
</dbReference>
<dbReference type="PANTHER" id="PTHR43179">
    <property type="entry name" value="RHAMNOSYLTRANSFERASE WBBL"/>
    <property type="match status" value="1"/>
</dbReference>
<organism evidence="4 5">
    <name type="scientific">Roseospira goensis</name>
    <dbReference type="NCBI Taxonomy" id="391922"/>
    <lineage>
        <taxon>Bacteria</taxon>
        <taxon>Pseudomonadati</taxon>
        <taxon>Pseudomonadota</taxon>
        <taxon>Alphaproteobacteria</taxon>
        <taxon>Rhodospirillales</taxon>
        <taxon>Rhodospirillaceae</taxon>
        <taxon>Roseospira</taxon>
    </lineage>
</organism>
<comment type="caution">
    <text evidence="4">The sequence shown here is derived from an EMBL/GenBank/DDBJ whole genome shotgun (WGS) entry which is preliminary data.</text>
</comment>
<dbReference type="PANTHER" id="PTHR43179:SF12">
    <property type="entry name" value="GALACTOFURANOSYLTRANSFERASE GLFT2"/>
    <property type="match status" value="1"/>
</dbReference>
<gene>
    <name evidence="4" type="ORF">GGD88_002360</name>
</gene>